<dbReference type="InterPro" id="IPR031475">
    <property type="entry name" value="NBD_C"/>
</dbReference>
<evidence type="ECO:0000256" key="5">
    <source>
        <dbReference type="ARBA" id="ARBA00022840"/>
    </source>
</evidence>
<keyword evidence="10" id="KW-1185">Reference proteome</keyword>
<organism evidence="9 10">
    <name type="scientific">Edaphobacter modestus</name>
    <dbReference type="NCBI Taxonomy" id="388466"/>
    <lineage>
        <taxon>Bacteria</taxon>
        <taxon>Pseudomonadati</taxon>
        <taxon>Acidobacteriota</taxon>
        <taxon>Terriglobia</taxon>
        <taxon>Terriglobales</taxon>
        <taxon>Acidobacteriaceae</taxon>
        <taxon>Edaphobacter</taxon>
    </lineage>
</organism>
<feature type="domain" description="Four-carbon acid sugar kinase N-terminal" evidence="7">
    <location>
        <begin position="16"/>
        <end position="219"/>
    </location>
</feature>
<evidence type="ECO:0000259" key="8">
    <source>
        <dbReference type="Pfam" id="PF17042"/>
    </source>
</evidence>
<proteinExistence type="inferred from homology"/>
<keyword evidence="4" id="KW-0418">Kinase</keyword>
<evidence type="ECO:0000256" key="2">
    <source>
        <dbReference type="ARBA" id="ARBA00022679"/>
    </source>
</evidence>
<dbReference type="InterPro" id="IPR042213">
    <property type="entry name" value="NBD_C_sf"/>
</dbReference>
<keyword evidence="3" id="KW-0547">Nucleotide-binding</keyword>
<sequence length="382" mass="40908">MKPIDVHEPGRTRFSIIADDLTGACDSAVAFAERGLPVEVVLEEGTGPSVDGVWAISTESRDLPEDAAVERTGAAMVAARQAAEVFKKVDSVFRGNTFVEIRAAIEGFPCELVVMSPAYPAMGRVVRDGVLRIEGGGESRTIDLCEGLHRAGVRDVSLRRVGHDAGLMGDEPVDRRKADRRLVLWDAESMADLHRTVKEARDAARSILWIGSGGLAQALASEIPQAGVARRVPPAEGIVVLFVGSDHSVTKRQIEALHGAAKVCEVRIEDFSGVPAETQFVVLKVHRESTTVDQIRLAMTLLRPHGIACCVLTGGDTAAMVCRALEVGSLRLVEEFAPGLPEGIAMGGSLDQIPVILKSGGFGKDDVLWGLSKRLMNRKEPV</sequence>
<dbReference type="Pfam" id="PF17042">
    <property type="entry name" value="NBD_C"/>
    <property type="match status" value="1"/>
</dbReference>
<protein>
    <submittedName>
        <fullName evidence="9">Uncharacterized protein YgbK (DUF1537 family)</fullName>
    </submittedName>
</protein>
<evidence type="ECO:0000259" key="7">
    <source>
        <dbReference type="Pfam" id="PF07005"/>
    </source>
</evidence>
<keyword evidence="2" id="KW-0808">Transferase</keyword>
<dbReference type="RefSeq" id="WP_165419944.1">
    <property type="nucleotide sequence ID" value="NZ_SHKW01000001.1"/>
</dbReference>
<evidence type="ECO:0000256" key="6">
    <source>
        <dbReference type="ARBA" id="ARBA00023277"/>
    </source>
</evidence>
<dbReference type="AlphaFoldDB" id="A0A4Q7YR34"/>
<feature type="domain" description="Four-carbon acid sugar kinase nucleotide binding" evidence="8">
    <location>
        <begin position="296"/>
        <end position="368"/>
    </location>
</feature>
<comment type="similarity">
    <text evidence="1">Belongs to the four-carbon acid sugar kinase family.</text>
</comment>
<evidence type="ECO:0000256" key="1">
    <source>
        <dbReference type="ARBA" id="ARBA00005715"/>
    </source>
</evidence>
<dbReference type="InterPro" id="IPR010737">
    <property type="entry name" value="4-carb_acid_sugar_kinase_N"/>
</dbReference>
<dbReference type="SUPFAM" id="SSF142764">
    <property type="entry name" value="YgbK-like"/>
    <property type="match status" value="1"/>
</dbReference>
<dbReference type="Gene3D" id="3.40.50.10840">
    <property type="entry name" value="Putative sugar-binding, N-terminal domain"/>
    <property type="match status" value="1"/>
</dbReference>
<dbReference type="Pfam" id="PF07005">
    <property type="entry name" value="SBD_N"/>
    <property type="match status" value="1"/>
</dbReference>
<dbReference type="Gene3D" id="3.40.980.20">
    <property type="entry name" value="Four-carbon acid sugar kinase, nucleotide binding domain"/>
    <property type="match status" value="1"/>
</dbReference>
<evidence type="ECO:0000313" key="9">
    <source>
        <dbReference type="EMBL" id="RZU39948.1"/>
    </source>
</evidence>
<dbReference type="GO" id="GO:0005524">
    <property type="term" value="F:ATP binding"/>
    <property type="evidence" value="ECO:0007669"/>
    <property type="project" value="UniProtKB-KW"/>
</dbReference>
<keyword evidence="5" id="KW-0067">ATP-binding</keyword>
<evidence type="ECO:0000256" key="3">
    <source>
        <dbReference type="ARBA" id="ARBA00022741"/>
    </source>
</evidence>
<dbReference type="Proteomes" id="UP000292958">
    <property type="component" value="Unassembled WGS sequence"/>
</dbReference>
<keyword evidence="6" id="KW-0119">Carbohydrate metabolism</keyword>
<evidence type="ECO:0000313" key="10">
    <source>
        <dbReference type="Proteomes" id="UP000292958"/>
    </source>
</evidence>
<comment type="caution">
    <text evidence="9">The sequence shown here is derived from an EMBL/GenBank/DDBJ whole genome shotgun (WGS) entry which is preliminary data.</text>
</comment>
<gene>
    <name evidence="9" type="ORF">BDD14_1356</name>
</gene>
<dbReference type="GO" id="GO:0016301">
    <property type="term" value="F:kinase activity"/>
    <property type="evidence" value="ECO:0007669"/>
    <property type="project" value="UniProtKB-KW"/>
</dbReference>
<name>A0A4Q7YR34_9BACT</name>
<dbReference type="EMBL" id="SHKW01000001">
    <property type="protein sequence ID" value="RZU39948.1"/>
    <property type="molecule type" value="Genomic_DNA"/>
</dbReference>
<reference evidence="9 10" key="1">
    <citation type="submission" date="2019-02" db="EMBL/GenBank/DDBJ databases">
        <title>Genomic Encyclopedia of Archaeal and Bacterial Type Strains, Phase II (KMG-II): from individual species to whole genera.</title>
        <authorList>
            <person name="Goeker M."/>
        </authorList>
    </citation>
    <scope>NUCLEOTIDE SEQUENCE [LARGE SCALE GENOMIC DNA]</scope>
    <source>
        <strain evidence="9 10">DSM 18101</strain>
    </source>
</reference>
<evidence type="ECO:0000256" key="4">
    <source>
        <dbReference type="ARBA" id="ARBA00022777"/>
    </source>
</evidence>
<dbReference type="InterPro" id="IPR037051">
    <property type="entry name" value="4-carb_acid_sugar_kinase_N_sf"/>
</dbReference>
<accession>A0A4Q7YR34</accession>